<dbReference type="AlphaFoldDB" id="A0A5C3QXP2"/>
<evidence type="ECO:0000313" key="2">
    <source>
        <dbReference type="Proteomes" id="UP000305067"/>
    </source>
</evidence>
<name>A0A5C3QXP2_9AGAR</name>
<proteinExistence type="predicted"/>
<protein>
    <submittedName>
        <fullName evidence="1">Uncharacterized protein</fullName>
    </submittedName>
</protein>
<reference evidence="1 2" key="1">
    <citation type="journal article" date="2019" name="Nat. Ecol. Evol.">
        <title>Megaphylogeny resolves global patterns of mushroom evolution.</title>
        <authorList>
            <person name="Varga T."/>
            <person name="Krizsan K."/>
            <person name="Foldi C."/>
            <person name="Dima B."/>
            <person name="Sanchez-Garcia M."/>
            <person name="Sanchez-Ramirez S."/>
            <person name="Szollosi G.J."/>
            <person name="Szarkandi J.G."/>
            <person name="Papp V."/>
            <person name="Albert L."/>
            <person name="Andreopoulos W."/>
            <person name="Angelini C."/>
            <person name="Antonin V."/>
            <person name="Barry K.W."/>
            <person name="Bougher N.L."/>
            <person name="Buchanan P."/>
            <person name="Buyck B."/>
            <person name="Bense V."/>
            <person name="Catcheside P."/>
            <person name="Chovatia M."/>
            <person name="Cooper J."/>
            <person name="Damon W."/>
            <person name="Desjardin D."/>
            <person name="Finy P."/>
            <person name="Geml J."/>
            <person name="Haridas S."/>
            <person name="Hughes K."/>
            <person name="Justo A."/>
            <person name="Karasinski D."/>
            <person name="Kautmanova I."/>
            <person name="Kiss B."/>
            <person name="Kocsube S."/>
            <person name="Kotiranta H."/>
            <person name="LaButti K.M."/>
            <person name="Lechner B.E."/>
            <person name="Liimatainen K."/>
            <person name="Lipzen A."/>
            <person name="Lukacs Z."/>
            <person name="Mihaltcheva S."/>
            <person name="Morgado L.N."/>
            <person name="Niskanen T."/>
            <person name="Noordeloos M.E."/>
            <person name="Ohm R.A."/>
            <person name="Ortiz-Santana B."/>
            <person name="Ovrebo C."/>
            <person name="Racz N."/>
            <person name="Riley R."/>
            <person name="Savchenko A."/>
            <person name="Shiryaev A."/>
            <person name="Soop K."/>
            <person name="Spirin V."/>
            <person name="Szebenyi C."/>
            <person name="Tomsovsky M."/>
            <person name="Tulloss R.E."/>
            <person name="Uehling J."/>
            <person name="Grigoriev I.V."/>
            <person name="Vagvolgyi C."/>
            <person name="Papp T."/>
            <person name="Martin F.M."/>
            <person name="Miettinen O."/>
            <person name="Hibbett D.S."/>
            <person name="Nagy L.G."/>
        </authorList>
    </citation>
    <scope>NUCLEOTIDE SEQUENCE [LARGE SCALE GENOMIC DNA]</scope>
    <source>
        <strain evidence="1 2">CBS 309.79</strain>
    </source>
</reference>
<dbReference type="Proteomes" id="UP000305067">
    <property type="component" value="Unassembled WGS sequence"/>
</dbReference>
<evidence type="ECO:0000313" key="1">
    <source>
        <dbReference type="EMBL" id="TFL06107.1"/>
    </source>
</evidence>
<keyword evidence="2" id="KW-1185">Reference proteome</keyword>
<organism evidence="1 2">
    <name type="scientific">Pterulicium gracile</name>
    <dbReference type="NCBI Taxonomy" id="1884261"/>
    <lineage>
        <taxon>Eukaryota</taxon>
        <taxon>Fungi</taxon>
        <taxon>Dikarya</taxon>
        <taxon>Basidiomycota</taxon>
        <taxon>Agaricomycotina</taxon>
        <taxon>Agaricomycetes</taxon>
        <taxon>Agaricomycetidae</taxon>
        <taxon>Agaricales</taxon>
        <taxon>Pleurotineae</taxon>
        <taxon>Pterulaceae</taxon>
        <taxon>Pterulicium</taxon>
    </lineage>
</organism>
<accession>A0A5C3QXP2</accession>
<gene>
    <name evidence="1" type="ORF">BDV98DRAFT_138287</name>
</gene>
<sequence>MLPNPSSLSTQASGAVEGEVWQFSTDQIRFRPYCDKHACKRCASACERRALLLSNPADPPTGQALAAEDAYVYSHIVFSPSRQSLLKFTECYGPGPGPPGEAAVTLTDRNDCRLINLSQVTGAKCLLSISFTYLYEHGLVHAILFGLLPYRSLTPTKPMSL</sequence>
<dbReference type="EMBL" id="ML178815">
    <property type="protein sequence ID" value="TFL06107.1"/>
    <property type="molecule type" value="Genomic_DNA"/>
</dbReference>